<accession>A0ABN7TBT9</accession>
<sequence length="284" mass="32067">MSVGPSPMAVKRLKQDLIDMENDPTPGQWAKPDPANLMKWWYCIKGPKDTPYERGYYVGHLMFPKDYPFKGPEIYMMTPNGRLATGRKLCLSISSYHPETWSPMWGPRTIINGISSFMAEESVGIGSMLESNEKRQKLADASGEWNKKNFKDFHEYFPEALGEILDKEDSNKSAGPSKKPPKKSYPDNTAEVEKIKEDRKAKLARLPLVRNLPQFPARKNARAGALQPPAKAEKKPEQAAPPSPKRVRPVQTQAIIIDSDEEDKPQPLQNPPKKKKNDDVIVID</sequence>
<evidence type="ECO:0000313" key="4">
    <source>
        <dbReference type="Proteomes" id="UP001158576"/>
    </source>
</evidence>
<dbReference type="SUPFAM" id="SSF54495">
    <property type="entry name" value="UBC-like"/>
    <property type="match status" value="1"/>
</dbReference>
<dbReference type="Proteomes" id="UP001158576">
    <property type="component" value="Chromosome 2"/>
</dbReference>
<dbReference type="SMART" id="SM00212">
    <property type="entry name" value="UBCc"/>
    <property type="match status" value="1"/>
</dbReference>
<feature type="region of interest" description="Disordered" evidence="1">
    <location>
        <begin position="213"/>
        <end position="284"/>
    </location>
</feature>
<gene>
    <name evidence="3" type="ORF">OKIOD_LOCUS16087</name>
</gene>
<keyword evidence="4" id="KW-1185">Reference proteome</keyword>
<organism evidence="3 4">
    <name type="scientific">Oikopleura dioica</name>
    <name type="common">Tunicate</name>
    <dbReference type="NCBI Taxonomy" id="34765"/>
    <lineage>
        <taxon>Eukaryota</taxon>
        <taxon>Metazoa</taxon>
        <taxon>Chordata</taxon>
        <taxon>Tunicata</taxon>
        <taxon>Appendicularia</taxon>
        <taxon>Copelata</taxon>
        <taxon>Oikopleuridae</taxon>
        <taxon>Oikopleura</taxon>
    </lineage>
</organism>
<dbReference type="Pfam" id="PF00179">
    <property type="entry name" value="UQ_con"/>
    <property type="match status" value="1"/>
</dbReference>
<dbReference type="PANTHER" id="PTHR24067">
    <property type="entry name" value="UBIQUITIN-CONJUGATING ENZYME E2"/>
    <property type="match status" value="1"/>
</dbReference>
<dbReference type="Gene3D" id="3.10.110.10">
    <property type="entry name" value="Ubiquitin Conjugating Enzyme"/>
    <property type="match status" value="1"/>
</dbReference>
<dbReference type="InterPro" id="IPR000608">
    <property type="entry name" value="UBC"/>
</dbReference>
<dbReference type="InterPro" id="IPR050113">
    <property type="entry name" value="Ub_conjugating_enzyme"/>
</dbReference>
<dbReference type="EMBL" id="OU015567">
    <property type="protein sequence ID" value="CAG5113194.1"/>
    <property type="molecule type" value="Genomic_DNA"/>
</dbReference>
<name>A0ABN7TBT9_OIKDI</name>
<feature type="region of interest" description="Disordered" evidence="1">
    <location>
        <begin position="164"/>
        <end position="193"/>
    </location>
</feature>
<proteinExistence type="predicted"/>
<reference evidence="3 4" key="1">
    <citation type="submission" date="2021-04" db="EMBL/GenBank/DDBJ databases">
        <authorList>
            <person name="Bliznina A."/>
        </authorList>
    </citation>
    <scope>NUCLEOTIDE SEQUENCE [LARGE SCALE GENOMIC DNA]</scope>
</reference>
<dbReference type="PROSITE" id="PS50127">
    <property type="entry name" value="UBC_2"/>
    <property type="match status" value="1"/>
</dbReference>
<evidence type="ECO:0000313" key="3">
    <source>
        <dbReference type="EMBL" id="CAG5113194.1"/>
    </source>
</evidence>
<dbReference type="InterPro" id="IPR016135">
    <property type="entry name" value="UBQ-conjugating_enzyme/RWD"/>
</dbReference>
<dbReference type="CDD" id="cd23799">
    <property type="entry name" value="UBCc_UBE2J"/>
    <property type="match status" value="1"/>
</dbReference>
<feature type="domain" description="UBC core" evidence="2">
    <location>
        <begin position="8"/>
        <end position="159"/>
    </location>
</feature>
<evidence type="ECO:0000259" key="2">
    <source>
        <dbReference type="PROSITE" id="PS50127"/>
    </source>
</evidence>
<protein>
    <submittedName>
        <fullName evidence="3">Oidioi.mRNA.OKI2018_I69.chr2.g7322.t1.cds</fullName>
    </submittedName>
</protein>
<evidence type="ECO:0000256" key="1">
    <source>
        <dbReference type="SAM" id="MobiDB-lite"/>
    </source>
</evidence>